<dbReference type="NCBIfam" id="TIGR01850">
    <property type="entry name" value="argC"/>
    <property type="match status" value="1"/>
</dbReference>
<keyword evidence="2 7" id="KW-0055">Arginine biosynthesis</keyword>
<keyword evidence="5 7" id="KW-0560">Oxidoreductase</keyword>
<evidence type="ECO:0000256" key="7">
    <source>
        <dbReference type="HAMAP-Rule" id="MF_00150"/>
    </source>
</evidence>
<evidence type="ECO:0000256" key="1">
    <source>
        <dbReference type="ARBA" id="ARBA00004862"/>
    </source>
</evidence>
<evidence type="ECO:0000256" key="5">
    <source>
        <dbReference type="ARBA" id="ARBA00023002"/>
    </source>
</evidence>
<sequence>MKKIKVGVIGATGYAGAELVRLLSLHPNAEIAAVSSVSFAGKKLSEVYPAFYGKCDLTLTDGEGMENICDVVFASLPHGLSEEKAEKCFKAGKKFIDLGADFRLDSAEEYEKWYKKEYKLPYLHKESVYCIPELHRDRLKGKSIVGNPGCYPTSAALALAPLVGKKLAGGIVIDSKSGVTGSGRALSETTHYPNCNEAFAPYKVACHRHTPEIEQTLSALAGEEVKITFVPHLLPLNRGIISTCYAELKEPLTAQELHEMYAKFYAGERFVRLMPLGECANLRNVRMSNFCDISVHADEHTGRAIIVAAIDNMVKGAAGQAIQNMNILFGLDEGAGLDLIPPAF</sequence>
<evidence type="ECO:0000259" key="9">
    <source>
        <dbReference type="SMART" id="SM00859"/>
    </source>
</evidence>
<dbReference type="Gene3D" id="3.40.50.720">
    <property type="entry name" value="NAD(P)-binding Rossmann-like Domain"/>
    <property type="match status" value="1"/>
</dbReference>
<dbReference type="InterPro" id="IPR023013">
    <property type="entry name" value="AGPR_AS"/>
</dbReference>
<dbReference type="PROSITE" id="PS01224">
    <property type="entry name" value="ARGC"/>
    <property type="match status" value="1"/>
</dbReference>
<dbReference type="Proteomes" id="UP000824145">
    <property type="component" value="Unassembled WGS sequence"/>
</dbReference>
<dbReference type="SUPFAM" id="SSF51735">
    <property type="entry name" value="NAD(P)-binding Rossmann-fold domains"/>
    <property type="match status" value="1"/>
</dbReference>
<evidence type="ECO:0000313" key="11">
    <source>
        <dbReference type="Proteomes" id="UP000824145"/>
    </source>
</evidence>
<reference evidence="10" key="1">
    <citation type="submission" date="2020-10" db="EMBL/GenBank/DDBJ databases">
        <authorList>
            <person name="Gilroy R."/>
        </authorList>
    </citation>
    <scope>NUCLEOTIDE SEQUENCE</scope>
    <source>
        <strain evidence="10">9366</strain>
    </source>
</reference>
<dbReference type="GO" id="GO:0006526">
    <property type="term" value="P:L-arginine biosynthetic process"/>
    <property type="evidence" value="ECO:0007669"/>
    <property type="project" value="UniProtKB-UniRule"/>
</dbReference>
<comment type="subcellular location">
    <subcellularLocation>
        <location evidence="7">Cytoplasm</location>
    </subcellularLocation>
</comment>
<name>A0A9D1MLA5_9FIRM</name>
<comment type="pathway">
    <text evidence="1 7">Amino-acid biosynthesis; L-arginine biosynthesis; N(2)-acetyl-L-ornithine from L-glutamate: step 3/4.</text>
</comment>
<feature type="active site" evidence="7 8">
    <location>
        <position position="150"/>
    </location>
</feature>
<comment type="caution">
    <text evidence="10">The sequence shown here is derived from an EMBL/GenBank/DDBJ whole genome shotgun (WGS) entry which is preliminary data.</text>
</comment>
<dbReference type="GO" id="GO:0003942">
    <property type="term" value="F:N-acetyl-gamma-glutamyl-phosphate reductase activity"/>
    <property type="evidence" value="ECO:0007669"/>
    <property type="project" value="UniProtKB-UniRule"/>
</dbReference>
<dbReference type="SUPFAM" id="SSF55347">
    <property type="entry name" value="Glyceraldehyde-3-phosphate dehydrogenase-like, C-terminal domain"/>
    <property type="match status" value="1"/>
</dbReference>
<evidence type="ECO:0000256" key="8">
    <source>
        <dbReference type="PROSITE-ProRule" id="PRU10010"/>
    </source>
</evidence>
<organism evidence="10 11">
    <name type="scientific">Candidatus Caccalectryoclostridium excrementigallinarum</name>
    <dbReference type="NCBI Taxonomy" id="2840710"/>
    <lineage>
        <taxon>Bacteria</taxon>
        <taxon>Bacillati</taxon>
        <taxon>Bacillota</taxon>
        <taxon>Clostridia</taxon>
        <taxon>Christensenellales</taxon>
        <taxon>Christensenellaceae</taxon>
        <taxon>Christensenellaceae incertae sedis</taxon>
        <taxon>Candidatus Caccalectryoclostridium</taxon>
    </lineage>
</organism>
<dbReference type="HAMAP" id="MF_00150">
    <property type="entry name" value="ArgC_type1"/>
    <property type="match status" value="1"/>
</dbReference>
<dbReference type="GO" id="GO:0005737">
    <property type="term" value="C:cytoplasm"/>
    <property type="evidence" value="ECO:0007669"/>
    <property type="project" value="UniProtKB-SubCell"/>
</dbReference>
<proteinExistence type="inferred from homology"/>
<dbReference type="PANTHER" id="PTHR32338:SF10">
    <property type="entry name" value="N-ACETYL-GAMMA-GLUTAMYL-PHOSPHATE REDUCTASE, CHLOROPLASTIC-RELATED"/>
    <property type="match status" value="1"/>
</dbReference>
<evidence type="ECO:0000256" key="2">
    <source>
        <dbReference type="ARBA" id="ARBA00022571"/>
    </source>
</evidence>
<dbReference type="PANTHER" id="PTHR32338">
    <property type="entry name" value="N-ACETYL-GAMMA-GLUTAMYL-PHOSPHATE REDUCTASE, CHLOROPLASTIC-RELATED-RELATED"/>
    <property type="match status" value="1"/>
</dbReference>
<reference evidence="10" key="2">
    <citation type="journal article" date="2021" name="PeerJ">
        <title>Extensive microbial diversity within the chicken gut microbiome revealed by metagenomics and culture.</title>
        <authorList>
            <person name="Gilroy R."/>
            <person name="Ravi A."/>
            <person name="Getino M."/>
            <person name="Pursley I."/>
            <person name="Horton D.L."/>
            <person name="Alikhan N.F."/>
            <person name="Baker D."/>
            <person name="Gharbi K."/>
            <person name="Hall N."/>
            <person name="Watson M."/>
            <person name="Adriaenssens E.M."/>
            <person name="Foster-Nyarko E."/>
            <person name="Jarju S."/>
            <person name="Secka A."/>
            <person name="Antonio M."/>
            <person name="Oren A."/>
            <person name="Chaudhuri R.R."/>
            <person name="La Ragione R."/>
            <person name="Hildebrand F."/>
            <person name="Pallen M.J."/>
        </authorList>
    </citation>
    <scope>NUCLEOTIDE SEQUENCE</scope>
    <source>
        <strain evidence="10">9366</strain>
    </source>
</reference>
<feature type="domain" description="Semialdehyde dehydrogenase NAD-binding" evidence="9">
    <location>
        <begin position="5"/>
        <end position="142"/>
    </location>
</feature>
<dbReference type="InterPro" id="IPR058924">
    <property type="entry name" value="AGPR_dimerisation_dom"/>
</dbReference>
<dbReference type="GO" id="GO:0051287">
    <property type="term" value="F:NAD binding"/>
    <property type="evidence" value="ECO:0007669"/>
    <property type="project" value="InterPro"/>
</dbReference>
<protein>
    <recommendedName>
        <fullName evidence="7">N-acetyl-gamma-glutamyl-phosphate reductase</fullName>
        <shortName evidence="7">AGPR</shortName>
        <ecNumber evidence="7">1.2.1.38</ecNumber>
    </recommendedName>
    <alternativeName>
        <fullName evidence="7">N-acetyl-glutamate semialdehyde dehydrogenase</fullName>
        <shortName evidence="7">NAGSA dehydrogenase</shortName>
    </alternativeName>
</protein>
<dbReference type="CDD" id="cd23934">
    <property type="entry name" value="AGPR_1_C"/>
    <property type="match status" value="1"/>
</dbReference>
<dbReference type="InterPro" id="IPR000706">
    <property type="entry name" value="AGPR_type-1"/>
</dbReference>
<evidence type="ECO:0000256" key="6">
    <source>
        <dbReference type="ARBA" id="ARBA00050557"/>
    </source>
</evidence>
<comment type="catalytic activity">
    <reaction evidence="6 7">
        <text>N-acetyl-L-glutamate 5-semialdehyde + phosphate + NADP(+) = N-acetyl-L-glutamyl 5-phosphate + NADPH + H(+)</text>
        <dbReference type="Rhea" id="RHEA:21588"/>
        <dbReference type="ChEBI" id="CHEBI:15378"/>
        <dbReference type="ChEBI" id="CHEBI:29123"/>
        <dbReference type="ChEBI" id="CHEBI:43474"/>
        <dbReference type="ChEBI" id="CHEBI:57783"/>
        <dbReference type="ChEBI" id="CHEBI:57936"/>
        <dbReference type="ChEBI" id="CHEBI:58349"/>
        <dbReference type="EC" id="1.2.1.38"/>
    </reaction>
</comment>
<dbReference type="AlphaFoldDB" id="A0A9D1MLA5"/>
<dbReference type="FunFam" id="3.30.360.10:FF:000014">
    <property type="entry name" value="N-acetyl-gamma-glutamyl-phosphate reductase"/>
    <property type="match status" value="1"/>
</dbReference>
<keyword evidence="7" id="KW-0963">Cytoplasm</keyword>
<dbReference type="InterPro" id="IPR036291">
    <property type="entry name" value="NAD(P)-bd_dom_sf"/>
</dbReference>
<dbReference type="Gene3D" id="3.30.360.10">
    <property type="entry name" value="Dihydrodipicolinate Reductase, domain 2"/>
    <property type="match status" value="1"/>
</dbReference>
<gene>
    <name evidence="7" type="primary">argC</name>
    <name evidence="10" type="ORF">IAB07_02425</name>
</gene>
<keyword evidence="4 7" id="KW-0521">NADP</keyword>
<dbReference type="InterPro" id="IPR000534">
    <property type="entry name" value="Semialdehyde_DH_NAD-bd"/>
</dbReference>
<dbReference type="InterPro" id="IPR050085">
    <property type="entry name" value="AGPR"/>
</dbReference>
<dbReference type="Pfam" id="PF22698">
    <property type="entry name" value="Semialdhyde_dhC_1"/>
    <property type="match status" value="1"/>
</dbReference>
<dbReference type="EC" id="1.2.1.38" evidence="7"/>
<evidence type="ECO:0000256" key="4">
    <source>
        <dbReference type="ARBA" id="ARBA00022857"/>
    </source>
</evidence>
<evidence type="ECO:0000313" key="10">
    <source>
        <dbReference type="EMBL" id="HIU62608.1"/>
    </source>
</evidence>
<dbReference type="SMART" id="SM00859">
    <property type="entry name" value="Semialdhyde_dh"/>
    <property type="match status" value="1"/>
</dbReference>
<dbReference type="Pfam" id="PF01118">
    <property type="entry name" value="Semialdhyde_dh"/>
    <property type="match status" value="1"/>
</dbReference>
<evidence type="ECO:0000256" key="3">
    <source>
        <dbReference type="ARBA" id="ARBA00022605"/>
    </source>
</evidence>
<comment type="function">
    <text evidence="7">Catalyzes the NADPH-dependent reduction of N-acetyl-5-glutamyl phosphate to yield N-acetyl-L-glutamate 5-semialdehyde.</text>
</comment>
<comment type="similarity">
    <text evidence="7">Belongs to the NAGSA dehydrogenase family. Type 1 subfamily.</text>
</comment>
<dbReference type="EMBL" id="DVNJ01000011">
    <property type="protein sequence ID" value="HIU62608.1"/>
    <property type="molecule type" value="Genomic_DNA"/>
</dbReference>
<dbReference type="CDD" id="cd17895">
    <property type="entry name" value="AGPR_1_N"/>
    <property type="match status" value="1"/>
</dbReference>
<accession>A0A9D1MLA5</accession>
<keyword evidence="3 7" id="KW-0028">Amino-acid biosynthesis</keyword>
<dbReference type="GO" id="GO:0070401">
    <property type="term" value="F:NADP+ binding"/>
    <property type="evidence" value="ECO:0007669"/>
    <property type="project" value="InterPro"/>
</dbReference>